<dbReference type="Proteomes" id="UP001525890">
    <property type="component" value="Unassembled WGS sequence"/>
</dbReference>
<dbReference type="RefSeq" id="WP_368006153.1">
    <property type="nucleotide sequence ID" value="NZ_JAMXFF010000011.1"/>
</dbReference>
<dbReference type="InterPro" id="IPR013417">
    <property type="entry name" value="CHP02588"/>
</dbReference>
<evidence type="ECO:0000256" key="1">
    <source>
        <dbReference type="SAM" id="MobiDB-lite"/>
    </source>
</evidence>
<feature type="region of interest" description="Disordered" evidence="1">
    <location>
        <begin position="1"/>
        <end position="24"/>
    </location>
</feature>
<keyword evidence="2" id="KW-1133">Transmembrane helix</keyword>
<evidence type="ECO:0000313" key="3">
    <source>
        <dbReference type="EMBL" id="MCT7966510.1"/>
    </source>
</evidence>
<reference evidence="3 4" key="1">
    <citation type="journal article" date="2022" name="Front. Microbiol.">
        <title>High genomic differentiation and limited gene flow indicate recent cryptic speciation within the genus Laspinema (cyanobacteria).</title>
        <authorList>
            <person name="Stanojkovic A."/>
            <person name="Skoupy S."/>
            <person name="Skaloud P."/>
            <person name="Dvorak P."/>
        </authorList>
    </citation>
    <scope>NUCLEOTIDE SEQUENCE [LARGE SCALE GENOMIC DNA]</scope>
    <source>
        <strain evidence="3 4">D2a</strain>
    </source>
</reference>
<evidence type="ECO:0000256" key="2">
    <source>
        <dbReference type="SAM" id="Phobius"/>
    </source>
</evidence>
<keyword evidence="4" id="KW-1185">Reference proteome</keyword>
<dbReference type="NCBIfam" id="TIGR02588">
    <property type="entry name" value="TIGR02588 family protein"/>
    <property type="match status" value="1"/>
</dbReference>
<dbReference type="EMBL" id="JAMXFF010000011">
    <property type="protein sequence ID" value="MCT7966510.1"/>
    <property type="molecule type" value="Genomic_DNA"/>
</dbReference>
<sequence>MTSEMKETQSKQTQQNDRRRQEIAGRSPAEWVTFSIALSIVGILIGLVSYDWMTQGDRPPILSVTPKGQIQERNQQFYVPFRVQNEGGETVASVQVIAELEIDGITYSIGEQEIEFLAKGETEEGAFVSNRDPRQGKLTMRISSYKLP</sequence>
<accession>A0ABT2MR94</accession>
<keyword evidence="2" id="KW-0472">Membrane</keyword>
<protein>
    <submittedName>
        <fullName evidence="3">TIGR02588 family protein</fullName>
    </submittedName>
</protein>
<name>A0ABT2MR94_9CYAN</name>
<comment type="caution">
    <text evidence="3">The sequence shown here is derived from an EMBL/GenBank/DDBJ whole genome shotgun (WGS) entry which is preliminary data.</text>
</comment>
<proteinExistence type="predicted"/>
<organism evidence="3 4">
    <name type="scientific">Laspinema palackyanum D2a</name>
    <dbReference type="NCBI Taxonomy" id="2953684"/>
    <lineage>
        <taxon>Bacteria</taxon>
        <taxon>Bacillati</taxon>
        <taxon>Cyanobacteriota</taxon>
        <taxon>Cyanophyceae</taxon>
        <taxon>Oscillatoriophycideae</taxon>
        <taxon>Oscillatoriales</taxon>
        <taxon>Laspinemataceae</taxon>
        <taxon>Laspinema</taxon>
        <taxon>Laspinema palackyanum</taxon>
    </lineage>
</organism>
<feature type="transmembrane region" description="Helical" evidence="2">
    <location>
        <begin position="31"/>
        <end position="50"/>
    </location>
</feature>
<evidence type="ECO:0000313" key="4">
    <source>
        <dbReference type="Proteomes" id="UP001525890"/>
    </source>
</evidence>
<gene>
    <name evidence="3" type="ORF">NG799_09220</name>
</gene>
<keyword evidence="2" id="KW-0812">Transmembrane</keyword>